<feature type="region of interest" description="Disordered" evidence="1">
    <location>
        <begin position="335"/>
        <end position="372"/>
    </location>
</feature>
<proteinExistence type="predicted"/>
<keyword evidence="3" id="KW-1185">Reference proteome</keyword>
<gene>
    <name evidence="2" type="ORF">BCR44DRAFT_34118</name>
</gene>
<feature type="compositionally biased region" description="Pro residues" evidence="1">
    <location>
        <begin position="339"/>
        <end position="349"/>
    </location>
</feature>
<dbReference type="AlphaFoldDB" id="A0A1Y2HUY0"/>
<feature type="compositionally biased region" description="Polar residues" evidence="1">
    <location>
        <begin position="362"/>
        <end position="372"/>
    </location>
</feature>
<evidence type="ECO:0000313" key="2">
    <source>
        <dbReference type="EMBL" id="ORZ38309.1"/>
    </source>
</evidence>
<dbReference type="Proteomes" id="UP000193411">
    <property type="component" value="Unassembled WGS sequence"/>
</dbReference>
<name>A0A1Y2HUY0_9FUNG</name>
<comment type="caution">
    <text evidence="2">The sequence shown here is derived from an EMBL/GenBank/DDBJ whole genome shotgun (WGS) entry which is preliminary data.</text>
</comment>
<accession>A0A1Y2HUY0</accession>
<organism evidence="2 3">
    <name type="scientific">Catenaria anguillulae PL171</name>
    <dbReference type="NCBI Taxonomy" id="765915"/>
    <lineage>
        <taxon>Eukaryota</taxon>
        <taxon>Fungi</taxon>
        <taxon>Fungi incertae sedis</taxon>
        <taxon>Blastocladiomycota</taxon>
        <taxon>Blastocladiomycetes</taxon>
        <taxon>Blastocladiales</taxon>
        <taxon>Catenariaceae</taxon>
        <taxon>Catenaria</taxon>
    </lineage>
</organism>
<reference evidence="2 3" key="1">
    <citation type="submission" date="2016-07" db="EMBL/GenBank/DDBJ databases">
        <title>Pervasive Adenine N6-methylation of Active Genes in Fungi.</title>
        <authorList>
            <consortium name="DOE Joint Genome Institute"/>
            <person name="Mondo S.J."/>
            <person name="Dannebaum R.O."/>
            <person name="Kuo R.C."/>
            <person name="Labutti K."/>
            <person name="Haridas S."/>
            <person name="Kuo A."/>
            <person name="Salamov A."/>
            <person name="Ahrendt S.R."/>
            <person name="Lipzen A."/>
            <person name="Sullivan W."/>
            <person name="Andreopoulos W.B."/>
            <person name="Clum A."/>
            <person name="Lindquist E."/>
            <person name="Daum C."/>
            <person name="Ramamoorthy G.K."/>
            <person name="Gryganskyi A."/>
            <person name="Culley D."/>
            <person name="Magnuson J.K."/>
            <person name="James T.Y."/>
            <person name="O'Malley M.A."/>
            <person name="Stajich J.E."/>
            <person name="Spatafora J.W."/>
            <person name="Visel A."/>
            <person name="Grigoriev I.V."/>
        </authorList>
    </citation>
    <scope>NUCLEOTIDE SEQUENCE [LARGE SCALE GENOMIC DNA]</scope>
    <source>
        <strain evidence="2 3">PL171</strain>
    </source>
</reference>
<sequence length="458" mass="51613">MHPCIRPLSCSPTIRARVPCHTLLLPSCLENRLQAPSSSDIVHLTQRRYKSSNRPPRRPASIAPEIIIPPTFSDGLIPKAQLRLTREEAAARAGRLADPSIVDQLRAEGRISRAHWRFNHDPARATPRYIRKGSSLLDAYKMTSPRYWLSIPKHIKGKFMGTLRSWSAYWSKDVIKFLSVDGGVVDMLQRTVKPALEALSYSPNDHARWQSASIRNMFTPTLYARLSACTSILRTHGDLQFKLSISDVQGLDQLYHIRRRLLISDSRLQSSSFDLLGPRVVIIQRGKTEYVANLEHDIDSVPSWQQLAYLKDYASDQLYGQLLIDVTVSISGTATIERVPPPPPTPARPGHPFAGSKRKSAKPTQASPSPNLSLFDASSGMVQGLRVEEDRVVFQESFTNRRIVMRMASTPFKLVRDTNRDYPIDVNAPWRVADIDYLTSSLLVERSKKLAPYLASLW</sequence>
<evidence type="ECO:0000313" key="3">
    <source>
        <dbReference type="Proteomes" id="UP000193411"/>
    </source>
</evidence>
<protein>
    <submittedName>
        <fullName evidence="2">Uncharacterized protein</fullName>
    </submittedName>
</protein>
<evidence type="ECO:0000256" key="1">
    <source>
        <dbReference type="SAM" id="MobiDB-lite"/>
    </source>
</evidence>
<dbReference type="EMBL" id="MCFL01000009">
    <property type="protein sequence ID" value="ORZ38309.1"/>
    <property type="molecule type" value="Genomic_DNA"/>
</dbReference>